<dbReference type="EMBL" id="AYSA01000017">
    <property type="protein sequence ID" value="ESZ99240.1"/>
    <property type="molecule type" value="Genomic_DNA"/>
</dbReference>
<dbReference type="AlphaFoldDB" id="W9CXB5"/>
<evidence type="ECO:0000313" key="2">
    <source>
        <dbReference type="EMBL" id="ESZ99240.1"/>
    </source>
</evidence>
<protein>
    <submittedName>
        <fullName evidence="2">Uncharacterized protein</fullName>
    </submittedName>
</protein>
<keyword evidence="3" id="KW-1185">Reference proteome</keyword>
<name>W9CXB5_SCLBF</name>
<feature type="region of interest" description="Disordered" evidence="1">
    <location>
        <begin position="1"/>
        <end position="24"/>
    </location>
</feature>
<gene>
    <name evidence="2" type="ORF">SBOR_0383</name>
</gene>
<organism evidence="2 3">
    <name type="scientific">Sclerotinia borealis (strain F-4128)</name>
    <dbReference type="NCBI Taxonomy" id="1432307"/>
    <lineage>
        <taxon>Eukaryota</taxon>
        <taxon>Fungi</taxon>
        <taxon>Dikarya</taxon>
        <taxon>Ascomycota</taxon>
        <taxon>Pezizomycotina</taxon>
        <taxon>Leotiomycetes</taxon>
        <taxon>Helotiales</taxon>
        <taxon>Sclerotiniaceae</taxon>
        <taxon>Sclerotinia</taxon>
    </lineage>
</organism>
<feature type="region of interest" description="Disordered" evidence="1">
    <location>
        <begin position="364"/>
        <end position="408"/>
    </location>
</feature>
<feature type="compositionally biased region" description="Polar residues" evidence="1">
    <location>
        <begin position="229"/>
        <end position="238"/>
    </location>
</feature>
<dbReference type="HOGENOM" id="CLU_547649_0_0_1"/>
<dbReference type="OrthoDB" id="3485281at2759"/>
<comment type="caution">
    <text evidence="2">The sequence shown here is derived from an EMBL/GenBank/DDBJ whole genome shotgun (WGS) entry which is preliminary data.</text>
</comment>
<sequence length="498" mass="54788">MLVTSRQSPSQISGMTPTPSLDTGTTTTLARITGSLSHEAAFHPLLTNITIPADPHGKIRQAFEQTPNKVSISGFAVFKDKLGFSDAHSCILWRFYSLALARLRVTHNVNDNAKVIAQSLFTALHRESASESTQTIGPLTDKVESLILAGLRYENIVTRLGIGSLFLLGQDIGRLVWEKWLPKNGALFEHAMSHLDQAGVVALGKTYEQLAEKIVRHLMNDASTSWIAESGHQIQRPQKTSRDRRNSITEPATKRPCHGEKADMTVNCQSRAELCDQLAANPPSNRTLNSELPAWAAFNTDVREPAISADSSTSKSNLNSSNTLRSAADDVVGSKHIASIESPSIAIASEEVFNDGCRRDITIDGQPEMESSGRRWVDPMSSCESLSRPASGPAHNQGEADGITHNQERVTWESTTRDGALQLKGAREAIPFKMTMALPEVCKLELVLGAQLFRGMNASCMRQLEKESRCISYTETLCLHPSREDGDWKLEIWWQSDE</sequence>
<accession>W9CXB5</accession>
<feature type="compositionally biased region" description="Polar residues" evidence="1">
    <location>
        <begin position="1"/>
        <end position="15"/>
    </location>
</feature>
<proteinExistence type="predicted"/>
<evidence type="ECO:0000313" key="3">
    <source>
        <dbReference type="Proteomes" id="UP000019487"/>
    </source>
</evidence>
<reference evidence="2 3" key="1">
    <citation type="journal article" date="2014" name="Genome Announc.">
        <title>Draft genome sequence of Sclerotinia borealis, a psychrophilic plant pathogenic fungus.</title>
        <authorList>
            <person name="Mardanov A.V."/>
            <person name="Beletsky A.V."/>
            <person name="Kadnikov V.V."/>
            <person name="Ignatov A.N."/>
            <person name="Ravin N.V."/>
        </authorList>
    </citation>
    <scope>NUCLEOTIDE SEQUENCE [LARGE SCALE GENOMIC DNA]</scope>
    <source>
        <strain evidence="3">F-4157</strain>
    </source>
</reference>
<feature type="region of interest" description="Disordered" evidence="1">
    <location>
        <begin position="229"/>
        <end position="261"/>
    </location>
</feature>
<evidence type="ECO:0000256" key="1">
    <source>
        <dbReference type="SAM" id="MobiDB-lite"/>
    </source>
</evidence>
<dbReference type="Proteomes" id="UP000019487">
    <property type="component" value="Unassembled WGS sequence"/>
</dbReference>